<dbReference type="GO" id="GO:0000155">
    <property type="term" value="F:phosphorelay sensor kinase activity"/>
    <property type="evidence" value="ECO:0007669"/>
    <property type="project" value="InterPro"/>
</dbReference>
<proteinExistence type="predicted"/>
<protein>
    <submittedName>
        <fullName evidence="5">Sporulation protein</fullName>
    </submittedName>
</protein>
<evidence type="ECO:0000256" key="2">
    <source>
        <dbReference type="ARBA" id="ARBA00022679"/>
    </source>
</evidence>
<evidence type="ECO:0000313" key="6">
    <source>
        <dbReference type="Proteomes" id="UP000271031"/>
    </source>
</evidence>
<evidence type="ECO:0000313" key="5">
    <source>
        <dbReference type="EMBL" id="RNB90584.1"/>
    </source>
</evidence>
<sequence>MLASGDYMVSGVKTLSDDQKMITKQTDLVLQLLNLQRHDWLNHVQVLMSYLKLGRPERAEEYLRRVTELTFQEGMISRIQFPQLAVFLLSFHALHNELRLDVEMEGPIDFSTIDIDRESVYRFLTGLVFAVQEHLDSSAPDAASMLISFSQTEEALVIRFDLDGMLTASGEAIVAKMVEQQSAACMTEWIHTEEEWLLETRFLYRM</sequence>
<dbReference type="Proteomes" id="UP000271031">
    <property type="component" value="Unassembled WGS sequence"/>
</dbReference>
<reference evidence="5 6" key="1">
    <citation type="submission" date="2018-10" db="EMBL/GenBank/DDBJ databases">
        <title>Phylogenomics of Brevibacillus.</title>
        <authorList>
            <person name="Dunlap C."/>
        </authorList>
    </citation>
    <scope>NUCLEOTIDE SEQUENCE [LARGE SCALE GENOMIC DNA]</scope>
    <source>
        <strain evidence="5 6">JCM 15716</strain>
    </source>
</reference>
<dbReference type="Gene3D" id="3.30.565.30">
    <property type="entry name" value="Sporulation initiation phosphotransferase B (SpoOB), C-terminal domain"/>
    <property type="match status" value="1"/>
</dbReference>
<accession>A0A3M8DRR5</accession>
<dbReference type="InterPro" id="IPR016122">
    <property type="entry name" value="SpoOB_C"/>
</dbReference>
<gene>
    <name evidence="5" type="ORF">EDM56_08765</name>
</gene>
<organism evidence="5 6">
    <name type="scientific">Brevibacillus fluminis</name>
    <dbReference type="NCBI Taxonomy" id="511487"/>
    <lineage>
        <taxon>Bacteria</taxon>
        <taxon>Bacillati</taxon>
        <taxon>Bacillota</taxon>
        <taxon>Bacilli</taxon>
        <taxon>Bacillales</taxon>
        <taxon>Paenibacillaceae</taxon>
        <taxon>Brevibacillus</taxon>
    </lineage>
</organism>
<keyword evidence="1" id="KW-0597">Phosphoprotein</keyword>
<dbReference type="EMBL" id="RHHQ01000007">
    <property type="protein sequence ID" value="RNB90584.1"/>
    <property type="molecule type" value="Genomic_DNA"/>
</dbReference>
<dbReference type="AlphaFoldDB" id="A0A3M8DRR5"/>
<evidence type="ECO:0000259" key="4">
    <source>
        <dbReference type="SMART" id="SM01317"/>
    </source>
</evidence>
<keyword evidence="2" id="KW-0808">Transferase</keyword>
<keyword evidence="6" id="KW-1185">Reference proteome</keyword>
<keyword evidence="3" id="KW-0418">Kinase</keyword>
<dbReference type="SUPFAM" id="SSF55890">
    <property type="entry name" value="Sporulation response regulatory protein Spo0B"/>
    <property type="match status" value="1"/>
</dbReference>
<dbReference type="InterPro" id="IPR037100">
    <property type="entry name" value="Spo0B_C_sf"/>
</dbReference>
<evidence type="ECO:0000256" key="3">
    <source>
        <dbReference type="ARBA" id="ARBA00022777"/>
    </source>
</evidence>
<dbReference type="Pfam" id="PF14682">
    <property type="entry name" value="SPOB_ab"/>
    <property type="match status" value="1"/>
</dbReference>
<dbReference type="InterPro" id="IPR016120">
    <property type="entry name" value="Sig_transdc_His_kin_SpoOB"/>
</dbReference>
<dbReference type="SMART" id="SM01317">
    <property type="entry name" value="SPOB_ab"/>
    <property type="match status" value="1"/>
</dbReference>
<dbReference type="Pfam" id="PF14689">
    <property type="entry name" value="SPOB_a"/>
    <property type="match status" value="1"/>
</dbReference>
<dbReference type="InterPro" id="IPR039506">
    <property type="entry name" value="SPOB_a"/>
</dbReference>
<feature type="domain" description="Sporulation initiation phosphotransferase B C-terminal" evidence="4">
    <location>
        <begin position="81"/>
        <end position="198"/>
    </location>
</feature>
<comment type="caution">
    <text evidence="5">The sequence shown here is derived from an EMBL/GenBank/DDBJ whole genome shotgun (WGS) entry which is preliminary data.</text>
</comment>
<name>A0A3M8DRR5_9BACL</name>
<dbReference type="Gene3D" id="1.10.287.130">
    <property type="match status" value="1"/>
</dbReference>
<evidence type="ECO:0000256" key="1">
    <source>
        <dbReference type="ARBA" id="ARBA00022553"/>
    </source>
</evidence>